<gene>
    <name evidence="1" type="ORF">NDR89_23145</name>
</gene>
<keyword evidence="2" id="KW-1185">Reference proteome</keyword>
<dbReference type="EMBL" id="CP098736">
    <property type="protein sequence ID" value="USE79490.1"/>
    <property type="molecule type" value="Genomic_DNA"/>
</dbReference>
<evidence type="ECO:0000313" key="1">
    <source>
        <dbReference type="EMBL" id="USE79490.1"/>
    </source>
</evidence>
<accession>A0ABY4VR62</accession>
<organism evidence="1 2">
    <name type="scientific">Cupriavidus gilardii</name>
    <dbReference type="NCBI Taxonomy" id="82541"/>
    <lineage>
        <taxon>Bacteria</taxon>
        <taxon>Pseudomonadati</taxon>
        <taxon>Pseudomonadota</taxon>
        <taxon>Betaproteobacteria</taxon>
        <taxon>Burkholderiales</taxon>
        <taxon>Burkholderiaceae</taxon>
        <taxon>Cupriavidus</taxon>
    </lineage>
</organism>
<proteinExistence type="predicted"/>
<reference evidence="1" key="1">
    <citation type="submission" date="2022-06" db="EMBL/GenBank/DDBJ databases">
        <title>Complete genome sequence and characterization of Cupriavidus gilardii QJ1 isolated from contaminating cells.</title>
        <authorList>
            <person name="Qi J."/>
        </authorList>
    </citation>
    <scope>NUCLEOTIDE SEQUENCE</scope>
    <source>
        <strain evidence="1">QJ1</strain>
    </source>
</reference>
<protein>
    <submittedName>
        <fullName evidence="1">Uncharacterized protein</fullName>
    </submittedName>
</protein>
<sequence length="69" mass="7254">MKEVKEAKAAETLEGFIGRHEAAAQKLGVVVTRIVFPGAESRVFPGVYAGIPVEDGKPLAVYSDGSTHA</sequence>
<dbReference type="RefSeq" id="WP_252252947.1">
    <property type="nucleotide sequence ID" value="NZ_CP098736.1"/>
</dbReference>
<name>A0ABY4VR62_9BURK</name>
<dbReference type="Proteomes" id="UP001056648">
    <property type="component" value="Chromosome 2"/>
</dbReference>
<evidence type="ECO:0000313" key="2">
    <source>
        <dbReference type="Proteomes" id="UP001056648"/>
    </source>
</evidence>